<dbReference type="InterPro" id="IPR036388">
    <property type="entry name" value="WH-like_DNA-bd_sf"/>
</dbReference>
<evidence type="ECO:0000259" key="4">
    <source>
        <dbReference type="PROSITE" id="PS51206"/>
    </source>
</evidence>
<dbReference type="Pfam" id="PF08706">
    <property type="entry name" value="D5_N"/>
    <property type="match status" value="1"/>
</dbReference>
<dbReference type="GO" id="GO:0005524">
    <property type="term" value="F:ATP binding"/>
    <property type="evidence" value="ECO:0007669"/>
    <property type="project" value="UniProtKB-KW"/>
</dbReference>
<proteinExistence type="predicted"/>
<dbReference type="AlphaFoldDB" id="E7C6Y5"/>
<dbReference type="EMBL" id="GU568008">
    <property type="protein sequence ID" value="ADI23209.1"/>
    <property type="molecule type" value="Genomic_DNA"/>
</dbReference>
<evidence type="ECO:0000256" key="3">
    <source>
        <dbReference type="ARBA" id="ARBA00022840"/>
    </source>
</evidence>
<dbReference type="PANTHER" id="PTHR35372">
    <property type="entry name" value="ATP BINDING PROTEIN-RELATED"/>
    <property type="match status" value="1"/>
</dbReference>
<dbReference type="InterPro" id="IPR006500">
    <property type="entry name" value="Helicase_put_C_phage/plasmid"/>
</dbReference>
<dbReference type="SUPFAM" id="SSF52540">
    <property type="entry name" value="P-loop containing nucleoside triphosphate hydrolases"/>
    <property type="match status" value="1"/>
</dbReference>
<evidence type="ECO:0000313" key="5">
    <source>
        <dbReference type="EMBL" id="ADI23209.1"/>
    </source>
</evidence>
<organism evidence="5">
    <name type="scientific">uncultured Gemmatimonadales bacterium HF0770_11C06</name>
    <dbReference type="NCBI Taxonomy" id="723616"/>
    <lineage>
        <taxon>Bacteria</taxon>
        <taxon>Pseudomonadati</taxon>
        <taxon>Gemmatimonadota</taxon>
        <taxon>Gemmatimonadia</taxon>
        <taxon>Gemmatimonadales</taxon>
        <taxon>environmental samples</taxon>
    </lineage>
</organism>
<dbReference type="Gene3D" id="1.10.10.10">
    <property type="entry name" value="Winged helix-like DNA-binding domain superfamily/Winged helix DNA-binding domain"/>
    <property type="match status" value="1"/>
</dbReference>
<dbReference type="InterPro" id="IPR051620">
    <property type="entry name" value="ORF904-like_C"/>
</dbReference>
<dbReference type="InterPro" id="IPR036390">
    <property type="entry name" value="WH_DNA-bd_sf"/>
</dbReference>
<dbReference type="SUPFAM" id="SSF46785">
    <property type="entry name" value="Winged helix' DNA-binding domain"/>
    <property type="match status" value="1"/>
</dbReference>
<reference evidence="5" key="1">
    <citation type="submission" date="2010-01" db="EMBL/GenBank/DDBJ databases">
        <title>Genome fragments of uncultured bacteria from the North Pacific subtropical Gyre.</title>
        <authorList>
            <person name="Pham V.D."/>
            <person name="Delong E.F."/>
        </authorList>
    </citation>
    <scope>NUCLEOTIDE SEQUENCE</scope>
</reference>
<name>E7C6Y5_9BACT</name>
<dbReference type="Gene3D" id="3.40.50.300">
    <property type="entry name" value="P-loop containing nucleotide triphosphate hydrolases"/>
    <property type="match status" value="1"/>
</dbReference>
<dbReference type="PROSITE" id="PS51206">
    <property type="entry name" value="SF3_HELICASE_1"/>
    <property type="match status" value="1"/>
</dbReference>
<dbReference type="InterPro" id="IPR014818">
    <property type="entry name" value="Phage/plasmid_primase_P4_C"/>
</dbReference>
<dbReference type="PANTHER" id="PTHR35372:SF2">
    <property type="entry name" value="SF3 HELICASE DOMAIN-CONTAINING PROTEIN"/>
    <property type="match status" value="1"/>
</dbReference>
<dbReference type="GO" id="GO:0016787">
    <property type="term" value="F:hydrolase activity"/>
    <property type="evidence" value="ECO:0007669"/>
    <property type="project" value="UniProtKB-KW"/>
</dbReference>
<dbReference type="Pfam" id="PF19263">
    <property type="entry name" value="DUF5906"/>
    <property type="match status" value="1"/>
</dbReference>
<accession>E7C6Y5</accession>
<keyword evidence="1" id="KW-0547">Nucleotide-binding</keyword>
<keyword evidence="2" id="KW-0378">Hydrolase</keyword>
<dbReference type="InterPro" id="IPR014015">
    <property type="entry name" value="Helicase_SF3_DNA-vir"/>
</dbReference>
<evidence type="ECO:0000256" key="2">
    <source>
        <dbReference type="ARBA" id="ARBA00022801"/>
    </source>
</evidence>
<evidence type="ECO:0000256" key="1">
    <source>
        <dbReference type="ARBA" id="ARBA00022741"/>
    </source>
</evidence>
<dbReference type="NCBIfam" id="TIGR01613">
    <property type="entry name" value="primase_Cterm"/>
    <property type="match status" value="1"/>
</dbReference>
<dbReference type="InterPro" id="IPR045455">
    <property type="entry name" value="NrS-1_pol-like_helicase"/>
</dbReference>
<feature type="domain" description="SF3 helicase" evidence="4">
    <location>
        <begin position="76"/>
        <end position="230"/>
    </location>
</feature>
<dbReference type="InterPro" id="IPR027417">
    <property type="entry name" value="P-loop_NTPase"/>
</dbReference>
<protein>
    <submittedName>
        <fullName evidence="5">Predicted ATPase</fullName>
    </submittedName>
</protein>
<sequence length="352" mass="39788">MTLPAWLGQAPADREYLAVKNGLLDVRAWLTGDSPVLGPHTPEWFTPVCLPYEFDPTATCPKWEGFIQWMFQHDDALIRLVQEWFGYCLVLDHSQQVFVIVVGDGANGKSVLLQTLKHLVGHKNCSSVALENFDGRFDLAMTIGKLVNIVSEIGDVAKLPEGKLKAFVSGDLMTFDRKHREPLQVNPTARLVFATNKLPTFADRSDGLWRRFIPLPCDATVAPRDQDRALPQKLQTELPGILNWAAAGLRRLRKRGYFEVPEASRRLLAEHRGASQPELIFFADHCKAQADAEMACAILYGTYQRWCEDGAHRAMDPQQFGLALRKRFVRVERARRRRGGKQLWFYVGVACS</sequence>
<keyword evidence="3" id="KW-0067">ATP-binding</keyword>